<dbReference type="EMBL" id="FXUG01000001">
    <property type="protein sequence ID" value="SMP39123.1"/>
    <property type="molecule type" value="Genomic_DNA"/>
</dbReference>
<keyword evidence="2" id="KW-1185">Reference proteome</keyword>
<name>A0ABY1PND5_9BACT</name>
<proteinExistence type="predicted"/>
<protein>
    <submittedName>
        <fullName evidence="1">Uncharacterized protein</fullName>
    </submittedName>
</protein>
<reference evidence="1 2" key="1">
    <citation type="submission" date="2017-05" db="EMBL/GenBank/DDBJ databases">
        <authorList>
            <person name="Varghese N."/>
            <person name="Submissions S."/>
        </authorList>
    </citation>
    <scope>NUCLEOTIDE SEQUENCE [LARGE SCALE GENOMIC DNA]</scope>
    <source>
        <strain evidence="1 2">DSM 25457</strain>
    </source>
</reference>
<accession>A0ABY1PND5</accession>
<evidence type="ECO:0000313" key="2">
    <source>
        <dbReference type="Proteomes" id="UP001158067"/>
    </source>
</evidence>
<organism evidence="1 2">
    <name type="scientific">Neorhodopirellula lusitana</name>
    <dbReference type="NCBI Taxonomy" id="445327"/>
    <lineage>
        <taxon>Bacteria</taxon>
        <taxon>Pseudomonadati</taxon>
        <taxon>Planctomycetota</taxon>
        <taxon>Planctomycetia</taxon>
        <taxon>Pirellulales</taxon>
        <taxon>Pirellulaceae</taxon>
        <taxon>Neorhodopirellula</taxon>
    </lineage>
</organism>
<gene>
    <name evidence="1" type="ORF">SAMN06265222_101253</name>
</gene>
<evidence type="ECO:0000313" key="1">
    <source>
        <dbReference type="EMBL" id="SMP39123.1"/>
    </source>
</evidence>
<comment type="caution">
    <text evidence="1">The sequence shown here is derived from an EMBL/GenBank/DDBJ whole genome shotgun (WGS) entry which is preliminary data.</text>
</comment>
<dbReference type="Proteomes" id="UP001158067">
    <property type="component" value="Unassembled WGS sequence"/>
</dbReference>
<sequence>MLSGINCASLAIYSVHNTSNYVGGKLIGVSCMGTLDASSLCSLNYARR</sequence>